<name>A0A1E7RG61_9GAMM</name>
<evidence type="ECO:0000313" key="1">
    <source>
        <dbReference type="EMBL" id="OEY98217.1"/>
    </source>
</evidence>
<accession>A0A1E7RG61</accession>
<protein>
    <recommendedName>
        <fullName evidence="3">Nuclease</fullName>
    </recommendedName>
</protein>
<dbReference type="EMBL" id="MKKK01000001">
    <property type="protein sequence ID" value="OEY98217.1"/>
    <property type="molecule type" value="Genomic_DNA"/>
</dbReference>
<organism evidence="1 2">
    <name type="scientific">Acinetobacter qingfengensis</name>
    <dbReference type="NCBI Taxonomy" id="1262585"/>
    <lineage>
        <taxon>Bacteria</taxon>
        <taxon>Pseudomonadati</taxon>
        <taxon>Pseudomonadota</taxon>
        <taxon>Gammaproteobacteria</taxon>
        <taxon>Moraxellales</taxon>
        <taxon>Moraxellaceae</taxon>
        <taxon>Acinetobacter</taxon>
    </lineage>
</organism>
<comment type="caution">
    <text evidence="1">The sequence shown here is derived from an EMBL/GenBank/DDBJ whole genome shotgun (WGS) entry which is preliminary data.</text>
</comment>
<reference evidence="1 2" key="1">
    <citation type="submission" date="2016-09" db="EMBL/GenBank/DDBJ databases">
        <authorList>
            <person name="Capua I."/>
            <person name="De Benedictis P."/>
            <person name="Joannis T."/>
            <person name="Lombin L.H."/>
            <person name="Cattoli G."/>
        </authorList>
    </citation>
    <scope>NUCLEOTIDE SEQUENCE [LARGE SCALE GENOMIC DNA]</scope>
    <source>
        <strain evidence="1 2">ANC 4671</strain>
    </source>
</reference>
<sequence length="238" mass="28387">MERQQQRELQNLSLDRRLELFFKDWRKVFIDYQKLKRFFTVYKSDEVQQPIREAKKQGLHANVWQTAGLGRDEVKNSQVLKWFLDYRGDHGRGNEFLKELISLLPERFQIYNVERYSTIAECCPLGQQENRIDIEIDTSQFLLFIEIKIDATEGQDQLQRYINLVQAKAGLTRDWAVIYLTKNGKLPVRYQDQGNQKRLIGISWLQISRLFYKYAKKSDVNNRSAWLAKQFADHIKTF</sequence>
<evidence type="ECO:0008006" key="3">
    <source>
        <dbReference type="Google" id="ProtNLM"/>
    </source>
</evidence>
<evidence type="ECO:0000313" key="2">
    <source>
        <dbReference type="Proteomes" id="UP000185895"/>
    </source>
</evidence>
<proteinExistence type="predicted"/>
<dbReference type="Pfam" id="PF14281">
    <property type="entry name" value="PDDEXK_4"/>
    <property type="match status" value="1"/>
</dbReference>
<dbReference type="STRING" id="1262585.BJI46_00645"/>
<dbReference type="InterPro" id="IPR029470">
    <property type="entry name" value="PDDEXK_4"/>
</dbReference>
<dbReference type="Proteomes" id="UP000185895">
    <property type="component" value="Unassembled WGS sequence"/>
</dbReference>
<keyword evidence="2" id="KW-1185">Reference proteome</keyword>
<gene>
    <name evidence="1" type="ORF">BJI46_00645</name>
</gene>
<dbReference type="AlphaFoldDB" id="A0A1E7RG61"/>